<dbReference type="InterPro" id="IPR039420">
    <property type="entry name" value="WalR-like"/>
</dbReference>
<dbReference type="SUPFAM" id="SSF52172">
    <property type="entry name" value="CheY-like"/>
    <property type="match status" value="1"/>
</dbReference>
<evidence type="ECO:0000256" key="7">
    <source>
        <dbReference type="PROSITE-ProRule" id="PRU01091"/>
    </source>
</evidence>
<dbReference type="AlphaFoldDB" id="A0A7W7FYL8"/>
<evidence type="ECO:0000256" key="4">
    <source>
        <dbReference type="ARBA" id="ARBA00023125"/>
    </source>
</evidence>
<dbReference type="Proteomes" id="UP000533598">
    <property type="component" value="Unassembled WGS sequence"/>
</dbReference>
<keyword evidence="4 7" id="KW-0238">DNA-binding</keyword>
<dbReference type="Pfam" id="PF00486">
    <property type="entry name" value="Trans_reg_C"/>
    <property type="match status" value="1"/>
</dbReference>
<dbReference type="CDD" id="cd00383">
    <property type="entry name" value="trans_reg_C"/>
    <property type="match status" value="1"/>
</dbReference>
<evidence type="ECO:0000313" key="11">
    <source>
        <dbReference type="Proteomes" id="UP000533598"/>
    </source>
</evidence>
<dbReference type="GO" id="GO:0000976">
    <property type="term" value="F:transcription cis-regulatory region binding"/>
    <property type="evidence" value="ECO:0007669"/>
    <property type="project" value="TreeGrafter"/>
</dbReference>
<dbReference type="PANTHER" id="PTHR48111:SF28">
    <property type="entry name" value="TRANSCRIPTIONAL REGULATORY PROTEIN TCRX-RELATED"/>
    <property type="match status" value="1"/>
</dbReference>
<evidence type="ECO:0000256" key="3">
    <source>
        <dbReference type="ARBA" id="ARBA00023015"/>
    </source>
</evidence>
<keyword evidence="5" id="KW-0804">Transcription</keyword>
<keyword evidence="3" id="KW-0805">Transcription regulation</keyword>
<dbReference type="SMART" id="SM00862">
    <property type="entry name" value="Trans_reg_C"/>
    <property type="match status" value="1"/>
</dbReference>
<evidence type="ECO:0000256" key="5">
    <source>
        <dbReference type="ARBA" id="ARBA00023163"/>
    </source>
</evidence>
<dbReference type="Gene3D" id="1.10.10.10">
    <property type="entry name" value="Winged helix-like DNA-binding domain superfamily/Winged helix DNA-binding domain"/>
    <property type="match status" value="1"/>
</dbReference>
<dbReference type="InterPro" id="IPR001867">
    <property type="entry name" value="OmpR/PhoB-type_DNA-bd"/>
</dbReference>
<evidence type="ECO:0000256" key="6">
    <source>
        <dbReference type="PROSITE-ProRule" id="PRU00169"/>
    </source>
</evidence>
<name>A0A7W7FYL8_9PSEU</name>
<organism evidence="10 11">
    <name type="scientific">Crossiella cryophila</name>
    <dbReference type="NCBI Taxonomy" id="43355"/>
    <lineage>
        <taxon>Bacteria</taxon>
        <taxon>Bacillati</taxon>
        <taxon>Actinomycetota</taxon>
        <taxon>Actinomycetes</taxon>
        <taxon>Pseudonocardiales</taxon>
        <taxon>Pseudonocardiaceae</taxon>
        <taxon>Crossiella</taxon>
    </lineage>
</organism>
<feature type="domain" description="OmpR/PhoB-type" evidence="9">
    <location>
        <begin position="147"/>
        <end position="244"/>
    </location>
</feature>
<feature type="modified residue" description="4-aspartylphosphate" evidence="6">
    <location>
        <position position="72"/>
    </location>
</feature>
<dbReference type="InterPro" id="IPR036388">
    <property type="entry name" value="WH-like_DNA-bd_sf"/>
</dbReference>
<dbReference type="Gene3D" id="3.40.50.2300">
    <property type="match status" value="1"/>
</dbReference>
<dbReference type="GO" id="GO:0000156">
    <property type="term" value="F:phosphorelay response regulator activity"/>
    <property type="evidence" value="ECO:0007669"/>
    <property type="project" value="TreeGrafter"/>
</dbReference>
<dbReference type="FunFam" id="1.10.10.10:FF:000005">
    <property type="entry name" value="Two-component system response regulator"/>
    <property type="match status" value="1"/>
</dbReference>
<dbReference type="PROSITE" id="PS50110">
    <property type="entry name" value="RESPONSE_REGULATORY"/>
    <property type="match status" value="1"/>
</dbReference>
<dbReference type="GO" id="GO:0005829">
    <property type="term" value="C:cytosol"/>
    <property type="evidence" value="ECO:0007669"/>
    <property type="project" value="TreeGrafter"/>
</dbReference>
<dbReference type="PANTHER" id="PTHR48111">
    <property type="entry name" value="REGULATOR OF RPOS"/>
    <property type="match status" value="1"/>
</dbReference>
<evidence type="ECO:0000256" key="2">
    <source>
        <dbReference type="ARBA" id="ARBA00023012"/>
    </source>
</evidence>
<feature type="DNA-binding region" description="OmpR/PhoB-type" evidence="7">
    <location>
        <begin position="147"/>
        <end position="244"/>
    </location>
</feature>
<sequence>MSTTGSGGGEMRLDAMAATAGTKVLVVDDEPYITELLATTLRLAGYDVLTAGSGAEAVRAAASGNPELLILDIMLPDTDGFELCRRLRLDRPRLPVVFLTARDSTEDKVRGLTLGGDDYVTKPFSVAEVLARVQAVLRRTQGGPEESSALRCGDLVLDEEAHEVHRAGRQLELSPTEYKLLRYLLVNAGRVVSKAQILDHVWQYDFGGDAAVVEKFISRLRHKVDAEGSPLIHTVRGFGYTLRPAKG</sequence>
<dbReference type="GO" id="GO:0032993">
    <property type="term" value="C:protein-DNA complex"/>
    <property type="evidence" value="ECO:0007669"/>
    <property type="project" value="TreeGrafter"/>
</dbReference>
<dbReference type="EMBL" id="JACHMH010000001">
    <property type="protein sequence ID" value="MBB4682477.1"/>
    <property type="molecule type" value="Genomic_DNA"/>
</dbReference>
<reference evidence="10 11" key="1">
    <citation type="submission" date="2020-08" db="EMBL/GenBank/DDBJ databases">
        <title>Sequencing the genomes of 1000 actinobacteria strains.</title>
        <authorList>
            <person name="Klenk H.-P."/>
        </authorList>
    </citation>
    <scope>NUCLEOTIDE SEQUENCE [LARGE SCALE GENOMIC DNA]</scope>
    <source>
        <strain evidence="10 11">DSM 44230</strain>
    </source>
</reference>
<dbReference type="InterPro" id="IPR001789">
    <property type="entry name" value="Sig_transdc_resp-reg_receiver"/>
</dbReference>
<dbReference type="FunFam" id="3.40.50.2300:FF:000001">
    <property type="entry name" value="DNA-binding response regulator PhoB"/>
    <property type="match status" value="1"/>
</dbReference>
<gene>
    <name evidence="10" type="ORF">HNR67_008595</name>
</gene>
<dbReference type="SMART" id="SM00448">
    <property type="entry name" value="REC"/>
    <property type="match status" value="1"/>
</dbReference>
<dbReference type="Pfam" id="PF00072">
    <property type="entry name" value="Response_reg"/>
    <property type="match status" value="1"/>
</dbReference>
<evidence type="ECO:0000256" key="1">
    <source>
        <dbReference type="ARBA" id="ARBA00022553"/>
    </source>
</evidence>
<evidence type="ECO:0000259" key="9">
    <source>
        <dbReference type="PROSITE" id="PS51755"/>
    </source>
</evidence>
<keyword evidence="11" id="KW-1185">Reference proteome</keyword>
<protein>
    <submittedName>
        <fullName evidence="10">Two-component system OmpR family response regulator</fullName>
    </submittedName>
</protein>
<keyword evidence="2" id="KW-0902">Two-component regulatory system</keyword>
<dbReference type="SUPFAM" id="SSF46894">
    <property type="entry name" value="C-terminal effector domain of the bipartite response regulators"/>
    <property type="match status" value="1"/>
</dbReference>
<evidence type="ECO:0000313" key="10">
    <source>
        <dbReference type="EMBL" id="MBB4682477.1"/>
    </source>
</evidence>
<proteinExistence type="predicted"/>
<dbReference type="Gene3D" id="6.10.250.690">
    <property type="match status" value="1"/>
</dbReference>
<dbReference type="InterPro" id="IPR016032">
    <property type="entry name" value="Sig_transdc_resp-reg_C-effctor"/>
</dbReference>
<accession>A0A7W7FYL8</accession>
<dbReference type="PROSITE" id="PS51755">
    <property type="entry name" value="OMPR_PHOB"/>
    <property type="match status" value="1"/>
</dbReference>
<comment type="caution">
    <text evidence="10">The sequence shown here is derived from an EMBL/GenBank/DDBJ whole genome shotgun (WGS) entry which is preliminary data.</text>
</comment>
<keyword evidence="1 6" id="KW-0597">Phosphoprotein</keyword>
<evidence type="ECO:0000259" key="8">
    <source>
        <dbReference type="PROSITE" id="PS50110"/>
    </source>
</evidence>
<feature type="domain" description="Response regulatory" evidence="8">
    <location>
        <begin position="23"/>
        <end position="137"/>
    </location>
</feature>
<dbReference type="InterPro" id="IPR011006">
    <property type="entry name" value="CheY-like_superfamily"/>
</dbReference>
<dbReference type="GO" id="GO:0006355">
    <property type="term" value="P:regulation of DNA-templated transcription"/>
    <property type="evidence" value="ECO:0007669"/>
    <property type="project" value="InterPro"/>
</dbReference>